<dbReference type="Gene3D" id="3.40.50.300">
    <property type="entry name" value="P-loop containing nucleotide triphosphate hydrolases"/>
    <property type="match status" value="1"/>
</dbReference>
<dbReference type="SUPFAM" id="SSF52540">
    <property type="entry name" value="P-loop containing nucleoside triphosphate hydrolases"/>
    <property type="match status" value="1"/>
</dbReference>
<dbReference type="InterPro" id="IPR027417">
    <property type="entry name" value="P-loop_NTPase"/>
</dbReference>
<evidence type="ECO:0000313" key="1">
    <source>
        <dbReference type="EMBL" id="KAK1117677.1"/>
    </source>
</evidence>
<gene>
    <name evidence="1" type="ORF">K0M31_015844</name>
</gene>
<dbReference type="Proteomes" id="UP001177670">
    <property type="component" value="Unassembled WGS sequence"/>
</dbReference>
<organism evidence="1 2">
    <name type="scientific">Melipona bicolor</name>
    <dbReference type="NCBI Taxonomy" id="60889"/>
    <lineage>
        <taxon>Eukaryota</taxon>
        <taxon>Metazoa</taxon>
        <taxon>Ecdysozoa</taxon>
        <taxon>Arthropoda</taxon>
        <taxon>Hexapoda</taxon>
        <taxon>Insecta</taxon>
        <taxon>Pterygota</taxon>
        <taxon>Neoptera</taxon>
        <taxon>Endopterygota</taxon>
        <taxon>Hymenoptera</taxon>
        <taxon>Apocrita</taxon>
        <taxon>Aculeata</taxon>
        <taxon>Apoidea</taxon>
        <taxon>Anthophila</taxon>
        <taxon>Apidae</taxon>
        <taxon>Melipona</taxon>
    </lineage>
</organism>
<proteinExistence type="predicted"/>
<sequence>MPRIRHVIDTGVVKARTHHPTTGLDVLRVEKVSKAQAWQRTGRAVPRSGWQMLQNLHQGGVREDEGNACAGDTKVFPSREVALQLLAIGVDIHQL</sequence>
<comment type="caution">
    <text evidence="1">The sequence shown here is derived from an EMBL/GenBank/DDBJ whole genome shotgun (WGS) entry which is preliminary data.</text>
</comment>
<dbReference type="AlphaFoldDB" id="A0AA40FEV3"/>
<reference evidence="1" key="1">
    <citation type="submission" date="2021-10" db="EMBL/GenBank/DDBJ databases">
        <title>Melipona bicolor Genome sequencing and assembly.</title>
        <authorList>
            <person name="Araujo N.S."/>
            <person name="Arias M.C."/>
        </authorList>
    </citation>
    <scope>NUCLEOTIDE SEQUENCE</scope>
    <source>
        <strain evidence="1">USP_2M_L1-L4_2017</strain>
        <tissue evidence="1">Whole body</tissue>
    </source>
</reference>
<dbReference type="EMBL" id="JAHYIQ010000049">
    <property type="protein sequence ID" value="KAK1117677.1"/>
    <property type="molecule type" value="Genomic_DNA"/>
</dbReference>
<keyword evidence="2" id="KW-1185">Reference proteome</keyword>
<accession>A0AA40FEV3</accession>
<evidence type="ECO:0000313" key="2">
    <source>
        <dbReference type="Proteomes" id="UP001177670"/>
    </source>
</evidence>
<name>A0AA40FEV3_9HYME</name>
<protein>
    <submittedName>
        <fullName evidence="1">Uncharacterized protein</fullName>
    </submittedName>
</protein>